<dbReference type="FunFam" id="4.10.280.10:FF:000006">
    <property type="entry name" value="Neurogenic differentiation factor"/>
    <property type="match status" value="1"/>
</dbReference>
<keyword evidence="4" id="KW-0805">Transcription regulation</keyword>
<dbReference type="GO" id="GO:0046983">
    <property type="term" value="F:protein dimerization activity"/>
    <property type="evidence" value="ECO:0007669"/>
    <property type="project" value="InterPro"/>
</dbReference>
<evidence type="ECO:0000256" key="7">
    <source>
        <dbReference type="ARBA" id="ARBA00023242"/>
    </source>
</evidence>
<evidence type="ECO:0000256" key="5">
    <source>
        <dbReference type="ARBA" id="ARBA00023125"/>
    </source>
</evidence>
<keyword evidence="1" id="KW-0217">Developmental protein</keyword>
<evidence type="ECO:0000256" key="8">
    <source>
        <dbReference type="SAM" id="MobiDB-lite"/>
    </source>
</evidence>
<dbReference type="InterPro" id="IPR036638">
    <property type="entry name" value="HLH_DNA-bd_sf"/>
</dbReference>
<dbReference type="GO" id="GO:0005634">
    <property type="term" value="C:nucleus"/>
    <property type="evidence" value="ECO:0007669"/>
    <property type="project" value="TreeGrafter"/>
</dbReference>
<dbReference type="GO" id="GO:0045944">
    <property type="term" value="P:positive regulation of transcription by RNA polymerase II"/>
    <property type="evidence" value="ECO:0007669"/>
    <property type="project" value="TreeGrafter"/>
</dbReference>
<gene>
    <name evidence="9" type="ORF">OFUS_LOCUS26721</name>
</gene>
<dbReference type="PROSITE" id="PS50888">
    <property type="entry name" value="BHLH"/>
    <property type="match status" value="1"/>
</dbReference>
<comment type="caution">
    <text evidence="9">The sequence shown here is derived from an EMBL/GenBank/DDBJ whole genome shotgun (WGS) entry which is preliminary data.</text>
</comment>
<keyword evidence="10" id="KW-1185">Reference proteome</keyword>
<evidence type="ECO:0000256" key="6">
    <source>
        <dbReference type="ARBA" id="ARBA00023163"/>
    </source>
</evidence>
<organism evidence="9 10">
    <name type="scientific">Owenia fusiformis</name>
    <name type="common">Polychaete worm</name>
    <dbReference type="NCBI Taxonomy" id="6347"/>
    <lineage>
        <taxon>Eukaryota</taxon>
        <taxon>Metazoa</taxon>
        <taxon>Spiralia</taxon>
        <taxon>Lophotrochozoa</taxon>
        <taxon>Annelida</taxon>
        <taxon>Polychaeta</taxon>
        <taxon>Sedentaria</taxon>
        <taxon>Canalipalpata</taxon>
        <taxon>Sabellida</taxon>
        <taxon>Oweniida</taxon>
        <taxon>Oweniidae</taxon>
        <taxon>Owenia</taxon>
    </lineage>
</organism>
<keyword evidence="2" id="KW-0221">Differentiation</keyword>
<keyword evidence="7" id="KW-0539">Nucleus</keyword>
<sequence>MEKVDDMSTNVSWANAETDSGFNSSKSSIDIKSDEECNTEMEQIDENKARRGRKKGAKGTDGKKKRYTKSRSRAKSPSKVLKLKKQRRMKANDRERNRMHSLNGALDTLREVLPCFPEDAKLTKIETLRFAYNYIWALSETLETIEESDKLRAQGIEPSQSRININAALSQFCQEQNVNLSHLNVTLGPHRSNQIQDSMLIPQGSMSPSLPEQSMLQNTPVMHNQHTPVNTHSSYDINNTHGQIQQHQHTTAIMGMTPVQGHHHYEPQWVPHPSTPQPTYTMHANNHPCSPAFSDNSSSSFISNEYSDSPEAGYKPYETFVI</sequence>
<dbReference type="EMBL" id="CAIIXF020000251">
    <property type="protein sequence ID" value="CAH1803101.1"/>
    <property type="molecule type" value="Genomic_DNA"/>
</dbReference>
<dbReference type="SUPFAM" id="SSF47459">
    <property type="entry name" value="HLH, helix-loop-helix DNA-binding domain"/>
    <property type="match status" value="1"/>
</dbReference>
<dbReference type="InterPro" id="IPR050359">
    <property type="entry name" value="bHLH_transcription_factors"/>
</dbReference>
<evidence type="ECO:0000256" key="3">
    <source>
        <dbReference type="ARBA" id="ARBA00022902"/>
    </source>
</evidence>
<dbReference type="PANTHER" id="PTHR19290:SF163">
    <property type="entry name" value="BASIC HELIX-LOOP-HELIX NEURAL TRANSCRIPTION FACTOR TAP"/>
    <property type="match status" value="1"/>
</dbReference>
<reference evidence="9" key="1">
    <citation type="submission" date="2022-03" db="EMBL/GenBank/DDBJ databases">
        <authorList>
            <person name="Martin C."/>
        </authorList>
    </citation>
    <scope>NUCLEOTIDE SEQUENCE</scope>
</reference>
<proteinExistence type="predicted"/>
<evidence type="ECO:0000256" key="2">
    <source>
        <dbReference type="ARBA" id="ARBA00022782"/>
    </source>
</evidence>
<dbReference type="Proteomes" id="UP000749559">
    <property type="component" value="Unassembled WGS sequence"/>
</dbReference>
<feature type="region of interest" description="Disordered" evidence="8">
    <location>
        <begin position="1"/>
        <end position="94"/>
    </location>
</feature>
<evidence type="ECO:0000256" key="1">
    <source>
        <dbReference type="ARBA" id="ARBA00022473"/>
    </source>
</evidence>
<dbReference type="AlphaFoldDB" id="A0A8J1UPE2"/>
<dbReference type="GO" id="GO:0007423">
    <property type="term" value="P:sensory organ development"/>
    <property type="evidence" value="ECO:0007669"/>
    <property type="project" value="TreeGrafter"/>
</dbReference>
<feature type="compositionally biased region" description="Polar residues" evidence="8">
    <location>
        <begin position="7"/>
        <end position="23"/>
    </location>
</feature>
<dbReference type="PANTHER" id="PTHR19290">
    <property type="entry name" value="BASIC HELIX-LOOP-HELIX PROTEIN NEUROGENIN-RELATED"/>
    <property type="match status" value="1"/>
</dbReference>
<keyword evidence="6" id="KW-0804">Transcription</keyword>
<dbReference type="Pfam" id="PF00010">
    <property type="entry name" value="HLH"/>
    <property type="match status" value="1"/>
</dbReference>
<evidence type="ECO:0000313" key="9">
    <source>
        <dbReference type="EMBL" id="CAH1803101.1"/>
    </source>
</evidence>
<protein>
    <submittedName>
        <fullName evidence="9">Uncharacterized protein</fullName>
    </submittedName>
</protein>
<dbReference type="OrthoDB" id="5969565at2759"/>
<keyword evidence="5" id="KW-0238">DNA-binding</keyword>
<dbReference type="SMART" id="SM00353">
    <property type="entry name" value="HLH"/>
    <property type="match status" value="1"/>
</dbReference>
<evidence type="ECO:0000313" key="10">
    <source>
        <dbReference type="Proteomes" id="UP000749559"/>
    </source>
</evidence>
<dbReference type="Gene3D" id="4.10.280.10">
    <property type="entry name" value="Helix-loop-helix DNA-binding domain"/>
    <property type="match status" value="1"/>
</dbReference>
<dbReference type="GO" id="GO:0061564">
    <property type="term" value="P:axon development"/>
    <property type="evidence" value="ECO:0007669"/>
    <property type="project" value="TreeGrafter"/>
</dbReference>
<name>A0A8J1UPE2_OWEFU</name>
<feature type="compositionally biased region" description="Basic residues" evidence="8">
    <location>
        <begin position="50"/>
        <end position="89"/>
    </location>
</feature>
<evidence type="ECO:0000256" key="4">
    <source>
        <dbReference type="ARBA" id="ARBA00023015"/>
    </source>
</evidence>
<accession>A0A8J1UPE2</accession>
<keyword evidence="3" id="KW-0524">Neurogenesis</keyword>
<dbReference type="InterPro" id="IPR011598">
    <property type="entry name" value="bHLH_dom"/>
</dbReference>
<dbReference type="GO" id="GO:0070888">
    <property type="term" value="F:E-box binding"/>
    <property type="evidence" value="ECO:0007669"/>
    <property type="project" value="TreeGrafter"/>
</dbReference>
<dbReference type="GO" id="GO:0000981">
    <property type="term" value="F:DNA-binding transcription factor activity, RNA polymerase II-specific"/>
    <property type="evidence" value="ECO:0007669"/>
    <property type="project" value="TreeGrafter"/>
</dbReference>